<proteinExistence type="predicted"/>
<dbReference type="InterPro" id="IPR025246">
    <property type="entry name" value="IS30-like_HTH"/>
</dbReference>
<dbReference type="GO" id="GO:0003676">
    <property type="term" value="F:nucleic acid binding"/>
    <property type="evidence" value="ECO:0007669"/>
    <property type="project" value="InterPro"/>
</dbReference>
<reference evidence="3 4" key="1">
    <citation type="submission" date="2018-04" db="EMBL/GenBank/DDBJ databases">
        <title>Genome sequencing of Flavobacterium sp. HYN0048.</title>
        <authorList>
            <person name="Yi H."/>
            <person name="Baek C."/>
        </authorList>
    </citation>
    <scope>NUCLEOTIDE SEQUENCE [LARGE SCALE GENOMIC DNA]</scope>
    <source>
        <strain evidence="3 4">HYN0048</strain>
    </source>
</reference>
<name>A0A2S0RIR6_9FLAO</name>
<dbReference type="Gene3D" id="3.30.420.10">
    <property type="entry name" value="Ribonuclease H-like superfamily/Ribonuclease H"/>
    <property type="match status" value="1"/>
</dbReference>
<dbReference type="GO" id="GO:0005829">
    <property type="term" value="C:cytosol"/>
    <property type="evidence" value="ECO:0007669"/>
    <property type="project" value="TreeGrafter"/>
</dbReference>
<sequence>MKTKFTRLNLAERIQIEKLFDKGLSASAIAVLLGRHKSTITRELKKTHYKTYLAINAHIRSVKICSAKNYGRSKISGNKKLYDYVVKHLRKTWSPEQISLSLKKKFPNQKHMQTSHETIYYFVYLHSKKSLKEELIKQLRQQRKTRGSRHTKAVRDVKIPDRTSIDERPEEVKGRQIPGHWEGDLIVGKEHGSYIGTLVERSSRYVILVHLQNKEAATVRKAFEQELAKLPKIMRKSLTYDNGTEMAQHKLLTKTTKMKVYFTHPYSPWERPTNENTNGLLRDYFPKGTDLSVHSKAHLKKVQKELNERPRKVLDVRSPIEVFKELILDKIPL</sequence>
<dbReference type="Proteomes" id="UP000244193">
    <property type="component" value="Chromosome"/>
</dbReference>
<keyword evidence="1" id="KW-0233">DNA recombination</keyword>
<evidence type="ECO:0000313" key="3">
    <source>
        <dbReference type="EMBL" id="AWA31021.1"/>
    </source>
</evidence>
<dbReference type="InterPro" id="IPR051917">
    <property type="entry name" value="Transposase-Integrase"/>
</dbReference>
<dbReference type="GO" id="GO:0006310">
    <property type="term" value="P:DNA recombination"/>
    <property type="evidence" value="ECO:0007669"/>
    <property type="project" value="UniProtKB-KW"/>
</dbReference>
<dbReference type="InterPro" id="IPR053392">
    <property type="entry name" value="Transposase_IS30-like"/>
</dbReference>
<dbReference type="Pfam" id="PF00665">
    <property type="entry name" value="rve"/>
    <property type="match status" value="1"/>
</dbReference>
<protein>
    <submittedName>
        <fullName evidence="3">IS30 family transposase</fullName>
    </submittedName>
</protein>
<dbReference type="PANTHER" id="PTHR10948">
    <property type="entry name" value="TRANSPOSASE"/>
    <property type="match status" value="1"/>
</dbReference>
<dbReference type="EMBL" id="CP028811">
    <property type="protein sequence ID" value="AWA31021.1"/>
    <property type="molecule type" value="Genomic_DNA"/>
</dbReference>
<dbReference type="NCBIfam" id="NF033563">
    <property type="entry name" value="transpos_IS30"/>
    <property type="match status" value="1"/>
</dbReference>
<dbReference type="Pfam" id="PF13936">
    <property type="entry name" value="HTH_38"/>
    <property type="match status" value="1"/>
</dbReference>
<dbReference type="KEGG" id="fmg:HYN48_13540"/>
<gene>
    <name evidence="3" type="ORF">HYN48_13540</name>
</gene>
<dbReference type="SUPFAM" id="SSF53098">
    <property type="entry name" value="Ribonuclease H-like"/>
    <property type="match status" value="1"/>
</dbReference>
<keyword evidence="4" id="KW-1185">Reference proteome</keyword>
<dbReference type="InterPro" id="IPR036397">
    <property type="entry name" value="RNaseH_sf"/>
</dbReference>
<dbReference type="PROSITE" id="PS50994">
    <property type="entry name" value="INTEGRASE"/>
    <property type="match status" value="1"/>
</dbReference>
<dbReference type="OrthoDB" id="9803231at2"/>
<evidence type="ECO:0000313" key="4">
    <source>
        <dbReference type="Proteomes" id="UP000244193"/>
    </source>
</evidence>
<dbReference type="PANTHER" id="PTHR10948:SF23">
    <property type="entry name" value="TRANSPOSASE INSI FOR INSERTION SEQUENCE ELEMENT IS30A-RELATED"/>
    <property type="match status" value="1"/>
</dbReference>
<dbReference type="GO" id="GO:0015074">
    <property type="term" value="P:DNA integration"/>
    <property type="evidence" value="ECO:0007669"/>
    <property type="project" value="InterPro"/>
</dbReference>
<dbReference type="AlphaFoldDB" id="A0A2S0RIR6"/>
<accession>A0A2S0RIR6</accession>
<dbReference type="GO" id="GO:0032196">
    <property type="term" value="P:transposition"/>
    <property type="evidence" value="ECO:0007669"/>
    <property type="project" value="TreeGrafter"/>
</dbReference>
<organism evidence="3 4">
    <name type="scientific">Flavobacterium magnum</name>
    <dbReference type="NCBI Taxonomy" id="2162713"/>
    <lineage>
        <taxon>Bacteria</taxon>
        <taxon>Pseudomonadati</taxon>
        <taxon>Bacteroidota</taxon>
        <taxon>Flavobacteriia</taxon>
        <taxon>Flavobacteriales</taxon>
        <taxon>Flavobacteriaceae</taxon>
        <taxon>Flavobacterium</taxon>
    </lineage>
</organism>
<dbReference type="Gene3D" id="1.10.10.60">
    <property type="entry name" value="Homeodomain-like"/>
    <property type="match status" value="1"/>
</dbReference>
<feature type="domain" description="Integrase catalytic" evidence="2">
    <location>
        <begin position="165"/>
        <end position="327"/>
    </location>
</feature>
<dbReference type="RefSeq" id="WP_108372589.1">
    <property type="nucleotide sequence ID" value="NZ_CP028811.1"/>
</dbReference>
<dbReference type="GO" id="GO:0004803">
    <property type="term" value="F:transposase activity"/>
    <property type="evidence" value="ECO:0007669"/>
    <property type="project" value="TreeGrafter"/>
</dbReference>
<evidence type="ECO:0000259" key="2">
    <source>
        <dbReference type="PROSITE" id="PS50994"/>
    </source>
</evidence>
<dbReference type="InterPro" id="IPR012337">
    <property type="entry name" value="RNaseH-like_sf"/>
</dbReference>
<dbReference type="InterPro" id="IPR001584">
    <property type="entry name" value="Integrase_cat-core"/>
</dbReference>
<evidence type="ECO:0000256" key="1">
    <source>
        <dbReference type="ARBA" id="ARBA00023172"/>
    </source>
</evidence>